<gene>
    <name evidence="1" type="ORF">PSAL_011090</name>
</gene>
<organism evidence="1 2">
    <name type="scientific">Pseudooceanicola algae</name>
    <dbReference type="NCBI Taxonomy" id="1537215"/>
    <lineage>
        <taxon>Bacteria</taxon>
        <taxon>Pseudomonadati</taxon>
        <taxon>Pseudomonadota</taxon>
        <taxon>Alphaproteobacteria</taxon>
        <taxon>Rhodobacterales</taxon>
        <taxon>Paracoccaceae</taxon>
        <taxon>Pseudooceanicola</taxon>
    </lineage>
</organism>
<dbReference type="Proteomes" id="UP000283786">
    <property type="component" value="Chromosome"/>
</dbReference>
<dbReference type="EMBL" id="CP060436">
    <property type="protein sequence ID" value="QPM89880.1"/>
    <property type="molecule type" value="Genomic_DNA"/>
</dbReference>
<dbReference type="AlphaFoldDB" id="A0A418SFL1"/>
<evidence type="ECO:0000313" key="1">
    <source>
        <dbReference type="EMBL" id="QPM89880.1"/>
    </source>
</evidence>
<proteinExistence type="predicted"/>
<dbReference type="RefSeq" id="WP_119839590.1">
    <property type="nucleotide sequence ID" value="NZ_CP060436.1"/>
</dbReference>
<name>A0A418SFL1_9RHOB</name>
<evidence type="ECO:0000313" key="2">
    <source>
        <dbReference type="Proteomes" id="UP000283786"/>
    </source>
</evidence>
<protein>
    <recommendedName>
        <fullName evidence="3">Bacterial OB-fold domain-containing protein</fullName>
    </recommendedName>
</protein>
<sequence>MLISRQGLLALLPAMSASPALAHHGWRWTEDEEFELTGIITEAPEGPGGILWLNVEGQIWQARIGPLLHDADSLPNAEMLVPGTEITLRGQFDPAPNRQGIKVRKVLLNGRSYVLRGEPA</sequence>
<reference evidence="1 2" key="1">
    <citation type="submission" date="2020-08" db="EMBL/GenBank/DDBJ databases">
        <title>Genome sequence of Rhodobacteraceae bacterium Lw-13e.</title>
        <authorList>
            <person name="Poehlein A."/>
            <person name="Wolter L."/>
            <person name="Daniel R."/>
            <person name="Brinkhoff T."/>
        </authorList>
    </citation>
    <scope>NUCLEOTIDE SEQUENCE [LARGE SCALE GENOMIC DNA]</scope>
    <source>
        <strain evidence="1 2">Lw-13e</strain>
    </source>
</reference>
<dbReference type="KEGG" id="palw:PSAL_011090"/>
<accession>A0A418SFL1</accession>
<keyword evidence="2" id="KW-1185">Reference proteome</keyword>
<evidence type="ECO:0008006" key="3">
    <source>
        <dbReference type="Google" id="ProtNLM"/>
    </source>
</evidence>
<dbReference type="OrthoDB" id="512581at2"/>